<evidence type="ECO:0000313" key="1">
    <source>
        <dbReference type="EMBL" id="CAG9809248.1"/>
    </source>
</evidence>
<protein>
    <submittedName>
        <fullName evidence="1">Uncharacterized protein</fullName>
    </submittedName>
</protein>
<reference evidence="1" key="1">
    <citation type="submission" date="2022-01" db="EMBL/GenBank/DDBJ databases">
        <authorList>
            <person name="King R."/>
        </authorList>
    </citation>
    <scope>NUCLEOTIDE SEQUENCE</scope>
</reference>
<dbReference type="EMBL" id="OU895879">
    <property type="protein sequence ID" value="CAG9809248.1"/>
    <property type="molecule type" value="Genomic_DNA"/>
</dbReference>
<reference evidence="1" key="2">
    <citation type="submission" date="2022-10" db="EMBL/GenBank/DDBJ databases">
        <authorList>
            <consortium name="ENA_rothamsted_submissions"/>
            <consortium name="culmorum"/>
            <person name="King R."/>
        </authorList>
    </citation>
    <scope>NUCLEOTIDE SEQUENCE</scope>
</reference>
<dbReference type="Proteomes" id="UP001153620">
    <property type="component" value="Chromosome 3"/>
</dbReference>
<gene>
    <name evidence="1" type="ORF">CHIRRI_LOCUS12076</name>
</gene>
<dbReference type="OrthoDB" id="6340939at2759"/>
<evidence type="ECO:0000313" key="2">
    <source>
        <dbReference type="Proteomes" id="UP001153620"/>
    </source>
</evidence>
<dbReference type="AlphaFoldDB" id="A0A9N9S6Q4"/>
<name>A0A9N9S6Q4_9DIPT</name>
<sequence>MYLMPITSAFTSFSKFLGTKMGIRLVLLLVVGLGALYTIHLLAQDWMKIQAGSKFAARLLLGKRDLTNLSRNITKEEIEFEEKIDWDKILNRDPFSCALSLVCQLSAGAERKNDEANAIYEFITNTIDNVKVPKKLKKAYEQGQGYNKNNKNDFEKCYKNYSWCPYSADTMMKFITFNKILFG</sequence>
<accession>A0A9N9S6Q4</accession>
<proteinExistence type="predicted"/>
<organism evidence="1 2">
    <name type="scientific">Chironomus riparius</name>
    <dbReference type="NCBI Taxonomy" id="315576"/>
    <lineage>
        <taxon>Eukaryota</taxon>
        <taxon>Metazoa</taxon>
        <taxon>Ecdysozoa</taxon>
        <taxon>Arthropoda</taxon>
        <taxon>Hexapoda</taxon>
        <taxon>Insecta</taxon>
        <taxon>Pterygota</taxon>
        <taxon>Neoptera</taxon>
        <taxon>Endopterygota</taxon>
        <taxon>Diptera</taxon>
        <taxon>Nematocera</taxon>
        <taxon>Chironomoidea</taxon>
        <taxon>Chironomidae</taxon>
        <taxon>Chironominae</taxon>
        <taxon>Chironomus</taxon>
    </lineage>
</organism>
<keyword evidence="2" id="KW-1185">Reference proteome</keyword>